<feature type="chain" id="PRO_5047200479" description="Lipoprotein" evidence="1">
    <location>
        <begin position="20"/>
        <end position="150"/>
    </location>
</feature>
<evidence type="ECO:0000313" key="3">
    <source>
        <dbReference type="Proteomes" id="UP001500866"/>
    </source>
</evidence>
<organism evidence="2 3">
    <name type="scientific">Virgibacillus siamensis</name>
    <dbReference type="NCBI Taxonomy" id="480071"/>
    <lineage>
        <taxon>Bacteria</taxon>
        <taxon>Bacillati</taxon>
        <taxon>Bacillota</taxon>
        <taxon>Bacilli</taxon>
        <taxon>Bacillales</taxon>
        <taxon>Bacillaceae</taxon>
        <taxon>Virgibacillus</taxon>
    </lineage>
</organism>
<proteinExistence type="predicted"/>
<evidence type="ECO:0000256" key="1">
    <source>
        <dbReference type="SAM" id="SignalP"/>
    </source>
</evidence>
<dbReference type="EMBL" id="BAAADS010000003">
    <property type="protein sequence ID" value="GAA0592763.1"/>
    <property type="molecule type" value="Genomic_DNA"/>
</dbReference>
<keyword evidence="1" id="KW-0732">Signal</keyword>
<name>A0ABP3QM48_9BACI</name>
<comment type="caution">
    <text evidence="2">The sequence shown here is derived from an EMBL/GenBank/DDBJ whole genome shotgun (WGS) entry which is preliminary data.</text>
</comment>
<keyword evidence="3" id="KW-1185">Reference proteome</keyword>
<dbReference type="Proteomes" id="UP001500866">
    <property type="component" value="Unassembled WGS sequence"/>
</dbReference>
<dbReference type="RefSeq" id="WP_343810197.1">
    <property type="nucleotide sequence ID" value="NZ_BAAADS010000003.1"/>
</dbReference>
<gene>
    <name evidence="2" type="ORF">GCM10009001_06050</name>
</gene>
<protein>
    <recommendedName>
        <fullName evidence="4">Lipoprotein</fullName>
    </recommendedName>
</protein>
<sequence>MKRLLISLTFLLVVLSACNNDESTTSYYLSLSGESNHWKLDSYEIVMSANEIKAGYGTLTMKSEDKHMADFFGFDVYTVIDGTKTTLHSGSVSGETDIAKETTGTLEGESKNLTEFPEVDKIYMEITWNDDRTDGDQKERLVLYNKDKNG</sequence>
<evidence type="ECO:0000313" key="2">
    <source>
        <dbReference type="EMBL" id="GAA0592763.1"/>
    </source>
</evidence>
<reference evidence="3" key="1">
    <citation type="journal article" date="2019" name="Int. J. Syst. Evol. Microbiol.">
        <title>The Global Catalogue of Microorganisms (GCM) 10K type strain sequencing project: providing services to taxonomists for standard genome sequencing and annotation.</title>
        <authorList>
            <consortium name="The Broad Institute Genomics Platform"/>
            <consortium name="The Broad Institute Genome Sequencing Center for Infectious Disease"/>
            <person name="Wu L."/>
            <person name="Ma J."/>
        </authorList>
    </citation>
    <scope>NUCLEOTIDE SEQUENCE [LARGE SCALE GENOMIC DNA]</scope>
    <source>
        <strain evidence="3">JCM 15395</strain>
    </source>
</reference>
<evidence type="ECO:0008006" key="4">
    <source>
        <dbReference type="Google" id="ProtNLM"/>
    </source>
</evidence>
<accession>A0ABP3QM48</accession>
<feature type="signal peptide" evidence="1">
    <location>
        <begin position="1"/>
        <end position="19"/>
    </location>
</feature>
<dbReference type="PROSITE" id="PS51257">
    <property type="entry name" value="PROKAR_LIPOPROTEIN"/>
    <property type="match status" value="1"/>
</dbReference>